<gene>
    <name evidence="1" type="ORF">PoB_005750600</name>
</gene>
<evidence type="ECO:0000313" key="1">
    <source>
        <dbReference type="EMBL" id="GFO31001.1"/>
    </source>
</evidence>
<organism evidence="1 2">
    <name type="scientific">Plakobranchus ocellatus</name>
    <dbReference type="NCBI Taxonomy" id="259542"/>
    <lineage>
        <taxon>Eukaryota</taxon>
        <taxon>Metazoa</taxon>
        <taxon>Spiralia</taxon>
        <taxon>Lophotrochozoa</taxon>
        <taxon>Mollusca</taxon>
        <taxon>Gastropoda</taxon>
        <taxon>Heterobranchia</taxon>
        <taxon>Euthyneura</taxon>
        <taxon>Panpulmonata</taxon>
        <taxon>Sacoglossa</taxon>
        <taxon>Placobranchoidea</taxon>
        <taxon>Plakobranchidae</taxon>
        <taxon>Plakobranchus</taxon>
    </lineage>
</organism>
<sequence length="76" mass="8264">MEVSLCVDSTLSAVFSEALGGWGASDSNRSVEEIEAARGLQSMDIERCSLLWSHLGTEVRGRSWTACRLVTFAILT</sequence>
<accession>A0AAV4C6S3</accession>
<proteinExistence type="predicted"/>
<reference evidence="1 2" key="1">
    <citation type="journal article" date="2021" name="Elife">
        <title>Chloroplast acquisition without the gene transfer in kleptoplastic sea slugs, Plakobranchus ocellatus.</title>
        <authorList>
            <person name="Maeda T."/>
            <person name="Takahashi S."/>
            <person name="Yoshida T."/>
            <person name="Shimamura S."/>
            <person name="Takaki Y."/>
            <person name="Nagai Y."/>
            <person name="Toyoda A."/>
            <person name="Suzuki Y."/>
            <person name="Arimoto A."/>
            <person name="Ishii H."/>
            <person name="Satoh N."/>
            <person name="Nishiyama T."/>
            <person name="Hasebe M."/>
            <person name="Maruyama T."/>
            <person name="Minagawa J."/>
            <person name="Obokata J."/>
            <person name="Shigenobu S."/>
        </authorList>
    </citation>
    <scope>NUCLEOTIDE SEQUENCE [LARGE SCALE GENOMIC DNA]</scope>
</reference>
<protein>
    <submittedName>
        <fullName evidence="1">Uncharacterized protein</fullName>
    </submittedName>
</protein>
<comment type="caution">
    <text evidence="1">The sequence shown here is derived from an EMBL/GenBank/DDBJ whole genome shotgun (WGS) entry which is preliminary data.</text>
</comment>
<dbReference type="AlphaFoldDB" id="A0AAV4C6S3"/>
<evidence type="ECO:0000313" key="2">
    <source>
        <dbReference type="Proteomes" id="UP000735302"/>
    </source>
</evidence>
<dbReference type="Proteomes" id="UP000735302">
    <property type="component" value="Unassembled WGS sequence"/>
</dbReference>
<dbReference type="EMBL" id="BLXT01006309">
    <property type="protein sequence ID" value="GFO31001.1"/>
    <property type="molecule type" value="Genomic_DNA"/>
</dbReference>
<keyword evidence="2" id="KW-1185">Reference proteome</keyword>
<name>A0AAV4C6S3_9GAST</name>